<dbReference type="InterPro" id="IPR024402">
    <property type="entry name" value="DUF2726"/>
</dbReference>
<comment type="caution">
    <text evidence="3">The sequence shown here is derived from an EMBL/GenBank/DDBJ whole genome shotgun (WGS) entry which is preliminary data.</text>
</comment>
<feature type="domain" description="DUF2726" evidence="2">
    <location>
        <begin position="43"/>
        <end position="156"/>
    </location>
</feature>
<dbReference type="EMBL" id="JAIRBM010000018">
    <property type="protein sequence ID" value="MBZ6078467.1"/>
    <property type="molecule type" value="Genomic_DNA"/>
</dbReference>
<gene>
    <name evidence="3" type="ORF">K9B37_19605</name>
</gene>
<evidence type="ECO:0000313" key="3">
    <source>
        <dbReference type="EMBL" id="MBZ6078467.1"/>
    </source>
</evidence>
<evidence type="ECO:0000256" key="1">
    <source>
        <dbReference type="SAM" id="Phobius"/>
    </source>
</evidence>
<accession>A0ABS7VSC9</accession>
<name>A0ABS7VSC9_9HYPH</name>
<protein>
    <submittedName>
        <fullName evidence="3">DUF2726 domain-containing protein</fullName>
    </submittedName>
</protein>
<dbReference type="RefSeq" id="WP_224315216.1">
    <property type="nucleotide sequence ID" value="NZ_JAIRBM010000018.1"/>
</dbReference>
<keyword evidence="4" id="KW-1185">Reference proteome</keyword>
<keyword evidence="1" id="KW-0812">Transmembrane</keyword>
<proteinExistence type="predicted"/>
<evidence type="ECO:0000259" key="2">
    <source>
        <dbReference type="Pfam" id="PF10881"/>
    </source>
</evidence>
<evidence type="ECO:0000313" key="4">
    <source>
        <dbReference type="Proteomes" id="UP000704176"/>
    </source>
</evidence>
<dbReference type="Proteomes" id="UP000704176">
    <property type="component" value="Unassembled WGS sequence"/>
</dbReference>
<reference evidence="3 4" key="1">
    <citation type="submission" date="2021-09" db="EMBL/GenBank/DDBJ databases">
        <title>The complete genome sequence of a new microorganism.</title>
        <authorList>
            <person name="Zi Z."/>
        </authorList>
    </citation>
    <scope>NUCLEOTIDE SEQUENCE [LARGE SCALE GENOMIC DNA]</scope>
    <source>
        <strain evidence="3 4">WGZ8</strain>
    </source>
</reference>
<feature type="transmembrane region" description="Helical" evidence="1">
    <location>
        <begin position="6"/>
        <end position="33"/>
    </location>
</feature>
<organism evidence="3 4">
    <name type="scientific">Microvirga puerhi</name>
    <dbReference type="NCBI Taxonomy" id="2876078"/>
    <lineage>
        <taxon>Bacteria</taxon>
        <taxon>Pseudomonadati</taxon>
        <taxon>Pseudomonadota</taxon>
        <taxon>Alphaproteobacteria</taxon>
        <taxon>Hyphomicrobiales</taxon>
        <taxon>Methylobacteriaceae</taxon>
        <taxon>Microvirga</taxon>
    </lineage>
</organism>
<dbReference type="Pfam" id="PF10881">
    <property type="entry name" value="DUF2726"/>
    <property type="match status" value="1"/>
</dbReference>
<keyword evidence="1" id="KW-0472">Membrane</keyword>
<sequence length="160" mass="18285">MVQQTFIIFGFGSWTAITVALGLALGFLALFMLARKPRYRPHSIMTPNECEFYGRLLAAFPGCQIWPQIPILSLVRPDAKEGSRTFWRGFRAISNARVDWVIVRDLVIVAIVELDDRTHDARKDARRDQILASCGYTVVRFQSRTRPSSEAIREAVWNRS</sequence>
<keyword evidence="1" id="KW-1133">Transmembrane helix</keyword>